<evidence type="ECO:0000256" key="4">
    <source>
        <dbReference type="ARBA" id="ARBA00004740"/>
    </source>
</evidence>
<comment type="catalytic activity">
    <reaction evidence="1">
        <text>Hydrolysis of terminal, non-reducing beta-D-mannose residues in beta-D-mannosides.</text>
        <dbReference type="EC" id="3.2.1.25"/>
    </reaction>
</comment>
<evidence type="ECO:0000256" key="1">
    <source>
        <dbReference type="ARBA" id="ARBA00000829"/>
    </source>
</evidence>
<feature type="domain" description="Mannosidase Ig/CBM-like" evidence="18">
    <location>
        <begin position="655"/>
        <end position="742"/>
    </location>
</feature>
<name>A0A381UBS2_9ZZZZ</name>
<keyword evidence="11" id="KW-0458">Lysosome</keyword>
<dbReference type="GO" id="GO:0005576">
    <property type="term" value="C:extracellular region"/>
    <property type="evidence" value="ECO:0007669"/>
    <property type="project" value="UniProtKB-SubCell"/>
</dbReference>
<dbReference type="SUPFAM" id="SSF49785">
    <property type="entry name" value="Galactose-binding domain-like"/>
    <property type="match status" value="1"/>
</dbReference>
<dbReference type="SUPFAM" id="SSF51445">
    <property type="entry name" value="(Trans)glycosidases"/>
    <property type="match status" value="1"/>
</dbReference>
<comment type="pathway">
    <text evidence="4">Glycan metabolism; N-glycan degradation.</text>
</comment>
<dbReference type="InterPro" id="IPR050887">
    <property type="entry name" value="Beta-mannosidase_GH2"/>
</dbReference>
<evidence type="ECO:0000256" key="12">
    <source>
        <dbReference type="ARBA" id="ARBA00023295"/>
    </source>
</evidence>
<feature type="domain" description="Glycoside hydrolase family 2 immunoglobulin-like beta-sandwich" evidence="16">
    <location>
        <begin position="194"/>
        <end position="297"/>
    </location>
</feature>
<dbReference type="Pfam" id="PF00703">
    <property type="entry name" value="Glyco_hydro_2"/>
    <property type="match status" value="1"/>
</dbReference>
<evidence type="ECO:0000256" key="14">
    <source>
        <dbReference type="ARBA" id="ARBA00041069"/>
    </source>
</evidence>
<dbReference type="Gene3D" id="3.20.20.80">
    <property type="entry name" value="Glycosidases"/>
    <property type="match status" value="1"/>
</dbReference>
<evidence type="ECO:0000256" key="11">
    <source>
        <dbReference type="ARBA" id="ARBA00023228"/>
    </source>
</evidence>
<evidence type="ECO:0000256" key="8">
    <source>
        <dbReference type="ARBA" id="ARBA00022729"/>
    </source>
</evidence>
<evidence type="ECO:0000256" key="13">
    <source>
        <dbReference type="ARBA" id="ARBA00038429"/>
    </source>
</evidence>
<accession>A0A381UBS2</accession>
<dbReference type="InterPro" id="IPR013783">
    <property type="entry name" value="Ig-like_fold"/>
</dbReference>
<dbReference type="InterPro" id="IPR006102">
    <property type="entry name" value="Ig-like_GH2"/>
</dbReference>
<evidence type="ECO:0000259" key="17">
    <source>
        <dbReference type="Pfam" id="PF17753"/>
    </source>
</evidence>
<dbReference type="Pfam" id="PF17753">
    <property type="entry name" value="Ig_mannosidase"/>
    <property type="match status" value="1"/>
</dbReference>
<proteinExistence type="inferred from homology"/>
<dbReference type="AlphaFoldDB" id="A0A381UBS2"/>
<keyword evidence="9" id="KW-0378">Hydrolase</keyword>
<comment type="similarity">
    <text evidence="13">Belongs to the glycosyl hydrolase 2 family. Beta-mannosidase B subfamily.</text>
</comment>
<evidence type="ECO:0000256" key="7">
    <source>
        <dbReference type="ARBA" id="ARBA00022525"/>
    </source>
</evidence>
<dbReference type="InterPro" id="IPR054593">
    <property type="entry name" value="Beta-mannosidase-like_N2"/>
</dbReference>
<feature type="domain" description="Beta-mannosidase Ig-fold" evidence="17">
    <location>
        <begin position="745"/>
        <end position="822"/>
    </location>
</feature>
<sequence>MSNKSTQSLNQGWEFQRKSETNWLSANVPGCVHLDLIDNGVIDDPFFGENEKMLQWIGETDWNYRLFFTPSENIQRRTNKKICFYGIDTYAVVYLNGHRIIDANNMFHPWEKDVTDILRPDTNELVINFRSPINEIIPRLEKTNYVLPAENDQAEGTSPFTRKAPYHYGWDWGPCLITSGIWREVSLFGWDSWHIDDLSIEQKECNSNHASLKFQVLVESQTSEHGTLVISESSANIHNEYPVKIVEGENVFDHELEIIDPDLWWPAGHGNQPLYTFDITIETEDQTDQISKRIGLRNVFVKREKDENGYSFAVHVNDVPIFLKGANWIPADSFTPRLTKEDYSSLINNAIMANMNTLRVWGGGIYEADYFYDLCDEKGILIWQDFMFACSLYPGNKEFLDSVDQEVRYQVNRLKSHPCIFLWCGNNEIASGWLSWGWKGDLPDSVWKEDYKRLFHELIPEICEDLDPIRLYWPSSPGHELALPEVDQIYGSGDNHYWGVWHGGDDFDAYEKNIGRFMSEFGMQSFPEINTIKTFANEEDWDIGSDVIRAHQRASLGNKNIKKYIERYYPMPKDFESFVIMSQIMQAEAIRIAVEAHRRKMPYCMGSLYWQFNDCWPGASWSSIDYYGNWKALHYAARRFFDPLLISIIDEDELIKIFLTNDHAQNFRADLSLKLCSFDGTILSDLTKNVEVPSVNSTKILQFDRSELVKSHDTSKIMLISELFRKGASLTKNNFFFVRPKEMNLEPPEIEYKYETSNDRHYILIHSKTFVKNLHIVCENSKGIFSDNFFDMFPKESVKIEFKPIKNVNNDILIFKVNSLFDIVN</sequence>
<protein>
    <recommendedName>
        <fullName evidence="14">Beta-mannosidase B</fullName>
        <ecNumber evidence="6">3.2.1.25</ecNumber>
    </recommendedName>
    <alternativeName>
        <fullName evidence="15">Mannanase B</fullName>
    </alternativeName>
</protein>
<keyword evidence="8" id="KW-0732">Signal</keyword>
<dbReference type="InterPro" id="IPR036156">
    <property type="entry name" value="Beta-gal/glucu_dom_sf"/>
</dbReference>
<dbReference type="InterPro" id="IPR017853">
    <property type="entry name" value="GH"/>
</dbReference>
<dbReference type="Pfam" id="PF22666">
    <property type="entry name" value="Glyco_hydro_2_N2"/>
    <property type="match status" value="1"/>
</dbReference>
<dbReference type="FunFam" id="3.20.20.80:FF:000050">
    <property type="entry name" value="Beta-mannosidase B"/>
    <property type="match status" value="1"/>
</dbReference>
<gene>
    <name evidence="20" type="ORF">METZ01_LOCUS78258</name>
</gene>
<keyword evidence="12" id="KW-0326">Glycosidase</keyword>
<evidence type="ECO:0000259" key="18">
    <source>
        <dbReference type="Pfam" id="PF17786"/>
    </source>
</evidence>
<evidence type="ECO:0000256" key="3">
    <source>
        <dbReference type="ARBA" id="ARBA00004613"/>
    </source>
</evidence>
<dbReference type="GO" id="GO:0005764">
    <property type="term" value="C:lysosome"/>
    <property type="evidence" value="ECO:0007669"/>
    <property type="project" value="UniProtKB-SubCell"/>
</dbReference>
<dbReference type="FunFam" id="2.60.120.260:FF:000060">
    <property type="entry name" value="Probable beta-mannosidase"/>
    <property type="match status" value="1"/>
</dbReference>
<dbReference type="Gene3D" id="2.60.120.260">
    <property type="entry name" value="Galactose-binding domain-like"/>
    <property type="match status" value="1"/>
</dbReference>
<evidence type="ECO:0000256" key="10">
    <source>
        <dbReference type="ARBA" id="ARBA00023180"/>
    </source>
</evidence>
<evidence type="ECO:0000256" key="15">
    <source>
        <dbReference type="ARBA" id="ARBA00041614"/>
    </source>
</evidence>
<dbReference type="GO" id="GO:0004567">
    <property type="term" value="F:beta-mannosidase activity"/>
    <property type="evidence" value="ECO:0007669"/>
    <property type="project" value="UniProtKB-EC"/>
</dbReference>
<comment type="subcellular location">
    <subcellularLocation>
        <location evidence="2">Lysosome</location>
    </subcellularLocation>
    <subcellularLocation>
        <location evidence="3">Secreted</location>
    </subcellularLocation>
</comment>
<evidence type="ECO:0000256" key="5">
    <source>
        <dbReference type="ARBA" id="ARBA00011738"/>
    </source>
</evidence>
<dbReference type="InterPro" id="IPR008979">
    <property type="entry name" value="Galactose-bd-like_sf"/>
</dbReference>
<organism evidence="20">
    <name type="scientific">marine metagenome</name>
    <dbReference type="NCBI Taxonomy" id="408172"/>
    <lineage>
        <taxon>unclassified sequences</taxon>
        <taxon>metagenomes</taxon>
        <taxon>ecological metagenomes</taxon>
    </lineage>
</organism>
<dbReference type="EMBL" id="UINC01006088">
    <property type="protein sequence ID" value="SVA25404.1"/>
    <property type="molecule type" value="Genomic_DNA"/>
</dbReference>
<dbReference type="InterPro" id="IPR041625">
    <property type="entry name" value="Beta-mannosidase_Ig"/>
</dbReference>
<evidence type="ECO:0000259" key="16">
    <source>
        <dbReference type="Pfam" id="PF00703"/>
    </source>
</evidence>
<comment type="subunit">
    <text evidence="5">Homodimer.</text>
</comment>
<evidence type="ECO:0000256" key="2">
    <source>
        <dbReference type="ARBA" id="ARBA00004371"/>
    </source>
</evidence>
<keyword evidence="7" id="KW-0964">Secreted</keyword>
<evidence type="ECO:0000313" key="20">
    <source>
        <dbReference type="EMBL" id="SVA25404.1"/>
    </source>
</evidence>
<dbReference type="Pfam" id="PF17786">
    <property type="entry name" value="Mannosidase_ig"/>
    <property type="match status" value="1"/>
</dbReference>
<dbReference type="PANTHER" id="PTHR43730:SF1">
    <property type="entry name" value="BETA-MANNOSIDASE"/>
    <property type="match status" value="1"/>
</dbReference>
<dbReference type="GO" id="GO:0006516">
    <property type="term" value="P:glycoprotein catabolic process"/>
    <property type="evidence" value="ECO:0007669"/>
    <property type="project" value="TreeGrafter"/>
</dbReference>
<dbReference type="SUPFAM" id="SSF49303">
    <property type="entry name" value="beta-Galactosidase/glucuronidase domain"/>
    <property type="match status" value="3"/>
</dbReference>
<evidence type="ECO:0000256" key="9">
    <source>
        <dbReference type="ARBA" id="ARBA00022801"/>
    </source>
</evidence>
<dbReference type="PANTHER" id="PTHR43730">
    <property type="entry name" value="BETA-MANNOSIDASE"/>
    <property type="match status" value="1"/>
</dbReference>
<keyword evidence="10" id="KW-0325">Glycoprotein</keyword>
<dbReference type="GO" id="GO:0005975">
    <property type="term" value="P:carbohydrate metabolic process"/>
    <property type="evidence" value="ECO:0007669"/>
    <property type="project" value="InterPro"/>
</dbReference>
<feature type="domain" description="Beta-mannosidase-like galactose-binding" evidence="19">
    <location>
        <begin position="13"/>
        <end position="183"/>
    </location>
</feature>
<dbReference type="InterPro" id="IPR041447">
    <property type="entry name" value="Mannosidase_ig"/>
</dbReference>
<dbReference type="Gene3D" id="2.60.40.10">
    <property type="entry name" value="Immunoglobulins"/>
    <property type="match status" value="3"/>
</dbReference>
<dbReference type="EC" id="3.2.1.25" evidence="6"/>
<reference evidence="20" key="1">
    <citation type="submission" date="2018-05" db="EMBL/GenBank/DDBJ databases">
        <authorList>
            <person name="Lanie J.A."/>
            <person name="Ng W.-L."/>
            <person name="Kazmierczak K.M."/>
            <person name="Andrzejewski T.M."/>
            <person name="Davidsen T.M."/>
            <person name="Wayne K.J."/>
            <person name="Tettelin H."/>
            <person name="Glass J.I."/>
            <person name="Rusch D."/>
            <person name="Podicherti R."/>
            <person name="Tsui H.-C.T."/>
            <person name="Winkler M.E."/>
        </authorList>
    </citation>
    <scope>NUCLEOTIDE SEQUENCE</scope>
</reference>
<evidence type="ECO:0000256" key="6">
    <source>
        <dbReference type="ARBA" id="ARBA00012754"/>
    </source>
</evidence>
<evidence type="ECO:0000259" key="19">
    <source>
        <dbReference type="Pfam" id="PF22666"/>
    </source>
</evidence>